<dbReference type="Pfam" id="PF00903">
    <property type="entry name" value="Glyoxalase"/>
    <property type="match status" value="2"/>
</dbReference>
<dbReference type="EMBL" id="BAABCJ010000005">
    <property type="protein sequence ID" value="GAA3707382.1"/>
    <property type="molecule type" value="Genomic_DNA"/>
</dbReference>
<gene>
    <name evidence="2" type="ORF">GCM10022377_21410</name>
</gene>
<reference evidence="3" key="1">
    <citation type="journal article" date="2019" name="Int. J. Syst. Evol. Microbiol.">
        <title>The Global Catalogue of Microorganisms (GCM) 10K type strain sequencing project: providing services to taxonomists for standard genome sequencing and annotation.</title>
        <authorList>
            <consortium name="The Broad Institute Genomics Platform"/>
            <consortium name="The Broad Institute Genome Sequencing Center for Infectious Disease"/>
            <person name="Wu L."/>
            <person name="Ma J."/>
        </authorList>
    </citation>
    <scope>NUCLEOTIDE SEQUENCE [LARGE SCALE GENOMIC DNA]</scope>
    <source>
        <strain evidence="3">JCM 16961</strain>
    </source>
</reference>
<proteinExistence type="predicted"/>
<feature type="domain" description="VOC" evidence="1">
    <location>
        <begin position="6"/>
        <end position="121"/>
    </location>
</feature>
<dbReference type="InterPro" id="IPR004360">
    <property type="entry name" value="Glyas_Fos-R_dOase_dom"/>
</dbReference>
<evidence type="ECO:0000259" key="1">
    <source>
        <dbReference type="PROSITE" id="PS51819"/>
    </source>
</evidence>
<feature type="domain" description="VOC" evidence="1">
    <location>
        <begin position="135"/>
        <end position="248"/>
    </location>
</feature>
<dbReference type="PROSITE" id="PS51819">
    <property type="entry name" value="VOC"/>
    <property type="match status" value="2"/>
</dbReference>
<dbReference type="PANTHER" id="PTHR33993:SF10">
    <property type="entry name" value="CONSERVED PROTEIN"/>
    <property type="match status" value="1"/>
</dbReference>
<organism evidence="2 3">
    <name type="scientific">Zhihengliuella alba</name>
    <dbReference type="NCBI Taxonomy" id="547018"/>
    <lineage>
        <taxon>Bacteria</taxon>
        <taxon>Bacillati</taxon>
        <taxon>Actinomycetota</taxon>
        <taxon>Actinomycetes</taxon>
        <taxon>Micrococcales</taxon>
        <taxon>Micrococcaceae</taxon>
        <taxon>Zhihengliuella</taxon>
    </lineage>
</organism>
<name>A0ABP7DQ57_9MICC</name>
<dbReference type="Proteomes" id="UP001501536">
    <property type="component" value="Unassembled WGS sequence"/>
</dbReference>
<dbReference type="InterPro" id="IPR037523">
    <property type="entry name" value="VOC_core"/>
</dbReference>
<dbReference type="SUPFAM" id="SSF54593">
    <property type="entry name" value="Glyoxalase/Bleomycin resistance protein/Dihydroxybiphenyl dioxygenase"/>
    <property type="match status" value="2"/>
</dbReference>
<sequence>MAANGTPTWVDVSLPDVDASKDFYSSLFGWTFEDQGEDYGHYYMVQTADGHVLGGAMAAAPDDPTPPAWTVYLATDDLTGTLERAKEAGGTVLLDAMPTGELGTMAVVAAPSGAVFGLWEARTFEGFDAVDASGHPVWFETMSGDYDADLKFYTRTLGWEPAAMDGVRYSTNRAGDAATAGICDADEFLPPGTPSYWRVYFRVDNTDDAVARLLELGGRVLDGPQDSPFGRLATVADPNGVSFQVIMPPEA</sequence>
<accession>A0ABP7DQ57</accession>
<evidence type="ECO:0000313" key="2">
    <source>
        <dbReference type="EMBL" id="GAA3707382.1"/>
    </source>
</evidence>
<keyword evidence="3" id="KW-1185">Reference proteome</keyword>
<comment type="caution">
    <text evidence="2">The sequence shown here is derived from an EMBL/GenBank/DDBJ whole genome shotgun (WGS) entry which is preliminary data.</text>
</comment>
<dbReference type="InterPro" id="IPR052164">
    <property type="entry name" value="Anthracycline_SecMetBiosynth"/>
</dbReference>
<evidence type="ECO:0000313" key="3">
    <source>
        <dbReference type="Proteomes" id="UP001501536"/>
    </source>
</evidence>
<dbReference type="InterPro" id="IPR029068">
    <property type="entry name" value="Glyas_Bleomycin-R_OHBP_Dase"/>
</dbReference>
<dbReference type="RefSeq" id="WP_344884175.1">
    <property type="nucleotide sequence ID" value="NZ_BAABCJ010000005.1"/>
</dbReference>
<dbReference type="PANTHER" id="PTHR33993">
    <property type="entry name" value="GLYOXALASE-RELATED"/>
    <property type="match status" value="1"/>
</dbReference>
<protein>
    <submittedName>
        <fullName evidence="2">VOC family protein</fullName>
    </submittedName>
</protein>
<dbReference type="CDD" id="cd07247">
    <property type="entry name" value="SgaA_N_like"/>
    <property type="match status" value="2"/>
</dbReference>
<dbReference type="Gene3D" id="3.10.180.10">
    <property type="entry name" value="2,3-Dihydroxybiphenyl 1,2-Dioxygenase, domain 1"/>
    <property type="match status" value="2"/>
</dbReference>